<name>A0A1B1ALB2_9PROT</name>
<dbReference type="InterPro" id="IPR050659">
    <property type="entry name" value="Peptidase_M24B"/>
</dbReference>
<evidence type="ECO:0000259" key="1">
    <source>
        <dbReference type="Pfam" id="PF00557"/>
    </source>
</evidence>
<dbReference type="InterPro" id="IPR036005">
    <property type="entry name" value="Creatinase/aminopeptidase-like"/>
</dbReference>
<dbReference type="Gene3D" id="3.90.230.10">
    <property type="entry name" value="Creatinase/methionine aminopeptidase superfamily"/>
    <property type="match status" value="1"/>
</dbReference>
<keyword evidence="3" id="KW-1185">Reference proteome</keyword>
<dbReference type="Pfam" id="PF00557">
    <property type="entry name" value="Peptidase_M24"/>
    <property type="match status" value="1"/>
</dbReference>
<dbReference type="InterPro" id="IPR000994">
    <property type="entry name" value="Pept_M24"/>
</dbReference>
<evidence type="ECO:0000313" key="3">
    <source>
        <dbReference type="Proteomes" id="UP000092498"/>
    </source>
</evidence>
<dbReference type="EMBL" id="CP013244">
    <property type="protein sequence ID" value="ANP47369.1"/>
    <property type="molecule type" value="Genomic_DNA"/>
</dbReference>
<dbReference type="Proteomes" id="UP000092498">
    <property type="component" value="Chromosome"/>
</dbReference>
<gene>
    <name evidence="2" type="ORF">ATE48_16345</name>
</gene>
<reference evidence="2 3" key="1">
    <citation type="submission" date="2015-11" db="EMBL/GenBank/DDBJ databases">
        <title>Whole-Genome Sequence of Candidatus Oderbacter manganicum from the National Park Lower Oder Valley, Germany.</title>
        <authorList>
            <person name="Braun B."/>
            <person name="Liere K."/>
            <person name="Szewzyk U."/>
        </authorList>
    </citation>
    <scope>NUCLEOTIDE SEQUENCE [LARGE SCALE GENOMIC DNA]</scope>
    <source>
        <strain evidence="2 3">OTSz_A_272</strain>
    </source>
</reference>
<dbReference type="STRING" id="1759059.ATE48_16345"/>
<dbReference type="PANTHER" id="PTHR46112:SF2">
    <property type="entry name" value="XAA-PRO AMINOPEPTIDASE P-RELATED"/>
    <property type="match status" value="1"/>
</dbReference>
<feature type="domain" description="Peptidase M24" evidence="1">
    <location>
        <begin position="21"/>
        <end position="175"/>
    </location>
</feature>
<protein>
    <recommendedName>
        <fullName evidence="1">Peptidase M24 domain-containing protein</fullName>
    </recommendedName>
</protein>
<dbReference type="KEGG" id="cbot:ATE48_16345"/>
<accession>A0A1B1ALB2</accession>
<proteinExistence type="predicted"/>
<dbReference type="SUPFAM" id="SSF55920">
    <property type="entry name" value="Creatinase/aminopeptidase"/>
    <property type="match status" value="1"/>
</dbReference>
<evidence type="ECO:0000313" key="2">
    <source>
        <dbReference type="EMBL" id="ANP47369.1"/>
    </source>
</evidence>
<dbReference type="InParanoid" id="A0A1B1ALB2"/>
<dbReference type="PANTHER" id="PTHR46112">
    <property type="entry name" value="AMINOPEPTIDASE"/>
    <property type="match status" value="1"/>
</dbReference>
<dbReference type="OrthoDB" id="319775at2"/>
<organism evidence="2 3">
    <name type="scientific">Candidatus Viadribacter manganicus</name>
    <dbReference type="NCBI Taxonomy" id="1759059"/>
    <lineage>
        <taxon>Bacteria</taxon>
        <taxon>Pseudomonadati</taxon>
        <taxon>Pseudomonadota</taxon>
        <taxon>Alphaproteobacteria</taxon>
        <taxon>Hyphomonadales</taxon>
        <taxon>Hyphomonadaceae</taxon>
        <taxon>Candidatus Viadribacter</taxon>
    </lineage>
</organism>
<dbReference type="AlphaFoldDB" id="A0A1B1ALB2"/>
<dbReference type="RefSeq" id="WP_066773369.1">
    <property type="nucleotide sequence ID" value="NZ_CP013244.1"/>
</dbReference>
<sequence>MFKTRRFSDGELDRFRTLQHLSFSILQEEARSLEPGMLERDVAHRLVQAYRHEGVKSFFHLPVVLFGERTALPGAWPVGKFFPKKRAVMANEAVIFDASPIFGEYLVDTSFSFCLGESEAHRAMMQSLAEFRQSVPAMVNQGATFHAAASEVEKRIIELGYEPVHCKHPGEVLGHRAMRLPRLPFLWRSRGFDTLSLSWFYANEFAARAHLARSPLWNTSPTSRHKPFDGLWLVEPHAGNGTTGAKWEEILIIEGGKARWLDDEPPHVNQWRLIAEGRDYSPRALAA</sequence>